<keyword evidence="2" id="KW-0472">Membrane</keyword>
<gene>
    <name evidence="3" type="ORF">ACFY35_41010</name>
</gene>
<keyword evidence="2" id="KW-0812">Transmembrane</keyword>
<evidence type="ECO:0000256" key="1">
    <source>
        <dbReference type="SAM" id="MobiDB-lite"/>
    </source>
</evidence>
<proteinExistence type="predicted"/>
<comment type="caution">
    <text evidence="3">The sequence shown here is derived from an EMBL/GenBank/DDBJ whole genome shotgun (WGS) entry which is preliminary data.</text>
</comment>
<organism evidence="3 4">
    <name type="scientific">Paractinoplanes globisporus</name>
    <dbReference type="NCBI Taxonomy" id="113565"/>
    <lineage>
        <taxon>Bacteria</taxon>
        <taxon>Bacillati</taxon>
        <taxon>Actinomycetota</taxon>
        <taxon>Actinomycetes</taxon>
        <taxon>Micromonosporales</taxon>
        <taxon>Micromonosporaceae</taxon>
        <taxon>Paractinoplanes</taxon>
    </lineage>
</organism>
<name>A0ABW6WRD1_9ACTN</name>
<evidence type="ECO:0000313" key="4">
    <source>
        <dbReference type="Proteomes" id="UP001602245"/>
    </source>
</evidence>
<keyword evidence="4" id="KW-1185">Reference proteome</keyword>
<reference evidence="3 4" key="1">
    <citation type="submission" date="2024-10" db="EMBL/GenBank/DDBJ databases">
        <title>The Natural Products Discovery Center: Release of the First 8490 Sequenced Strains for Exploring Actinobacteria Biosynthetic Diversity.</title>
        <authorList>
            <person name="Kalkreuter E."/>
            <person name="Kautsar S.A."/>
            <person name="Yang D."/>
            <person name="Bader C.D."/>
            <person name="Teijaro C.N."/>
            <person name="Fluegel L."/>
            <person name="Davis C.M."/>
            <person name="Simpson J.R."/>
            <person name="Lauterbach L."/>
            <person name="Steele A.D."/>
            <person name="Gui C."/>
            <person name="Meng S."/>
            <person name="Li G."/>
            <person name="Viehrig K."/>
            <person name="Ye F."/>
            <person name="Su P."/>
            <person name="Kiefer A.F."/>
            <person name="Nichols A."/>
            <person name="Cepeda A.J."/>
            <person name="Yan W."/>
            <person name="Fan B."/>
            <person name="Jiang Y."/>
            <person name="Adhikari A."/>
            <person name="Zheng C.-J."/>
            <person name="Schuster L."/>
            <person name="Cowan T.M."/>
            <person name="Smanski M.J."/>
            <person name="Chevrette M.G."/>
            <person name="De Carvalho L.P.S."/>
            <person name="Shen B."/>
        </authorList>
    </citation>
    <scope>NUCLEOTIDE SEQUENCE [LARGE SCALE GENOMIC DNA]</scope>
    <source>
        <strain evidence="3 4">NPDC000087</strain>
    </source>
</reference>
<feature type="region of interest" description="Disordered" evidence="1">
    <location>
        <begin position="82"/>
        <end position="105"/>
    </location>
</feature>
<dbReference type="Proteomes" id="UP001602245">
    <property type="component" value="Unassembled WGS sequence"/>
</dbReference>
<keyword evidence="2" id="KW-1133">Transmembrane helix</keyword>
<accession>A0ABW6WRD1</accession>
<feature type="transmembrane region" description="Helical" evidence="2">
    <location>
        <begin position="56"/>
        <end position="75"/>
    </location>
</feature>
<dbReference type="RefSeq" id="WP_020516052.1">
    <property type="nucleotide sequence ID" value="NZ_JBIAZU010000008.1"/>
</dbReference>
<evidence type="ECO:0000256" key="2">
    <source>
        <dbReference type="SAM" id="Phobius"/>
    </source>
</evidence>
<feature type="compositionally biased region" description="Basic and acidic residues" evidence="1">
    <location>
        <begin position="82"/>
        <end position="96"/>
    </location>
</feature>
<sequence length="105" mass="11379">MGRREIELRDAMANALAAARVSGGQFRQLVPIYSDRLGLAYQVMRGEQIRRMGRRWIAITAIVATVSGAAAAVVAERMIAHRRSDEAAESEAKDESVTSEAAFSG</sequence>
<protein>
    <submittedName>
        <fullName evidence="3">Uncharacterized protein</fullName>
    </submittedName>
</protein>
<evidence type="ECO:0000313" key="3">
    <source>
        <dbReference type="EMBL" id="MFF5295852.1"/>
    </source>
</evidence>
<dbReference type="EMBL" id="JBIAZU010000008">
    <property type="protein sequence ID" value="MFF5295852.1"/>
    <property type="molecule type" value="Genomic_DNA"/>
</dbReference>